<feature type="domain" description="Glycosyl transferase family 1" evidence="1">
    <location>
        <begin position="193"/>
        <end position="343"/>
    </location>
</feature>
<comment type="caution">
    <text evidence="3">The sequence shown here is derived from an EMBL/GenBank/DDBJ whole genome shotgun (WGS) entry which is preliminary data.</text>
</comment>
<name>A0A3E5FTU6_9FIRM</name>
<dbReference type="InterPro" id="IPR001296">
    <property type="entry name" value="Glyco_trans_1"/>
</dbReference>
<reference evidence="3 4" key="1">
    <citation type="submission" date="2018-08" db="EMBL/GenBank/DDBJ databases">
        <title>A genome reference for cultivated species of the human gut microbiota.</title>
        <authorList>
            <person name="Zou Y."/>
            <person name="Xue W."/>
            <person name="Luo G."/>
        </authorList>
    </citation>
    <scope>NUCLEOTIDE SEQUENCE [LARGE SCALE GENOMIC DNA]</scope>
    <source>
        <strain evidence="3 4">OM02-6</strain>
    </source>
</reference>
<organism evidence="3 4">
    <name type="scientific">Thomasclavelia spiroformis</name>
    <dbReference type="NCBI Taxonomy" id="29348"/>
    <lineage>
        <taxon>Bacteria</taxon>
        <taxon>Bacillati</taxon>
        <taxon>Bacillota</taxon>
        <taxon>Erysipelotrichia</taxon>
        <taxon>Erysipelotrichales</taxon>
        <taxon>Coprobacillaceae</taxon>
        <taxon>Thomasclavelia</taxon>
    </lineage>
</organism>
<dbReference type="Gene3D" id="3.40.50.2000">
    <property type="entry name" value="Glycogen Phosphorylase B"/>
    <property type="match status" value="2"/>
</dbReference>
<dbReference type="InterPro" id="IPR028098">
    <property type="entry name" value="Glyco_trans_4-like_N"/>
</dbReference>
<sequence length="374" mass="43783">MKKILFVVESLSGGGAEKVLLTLIKNLDKSKYNITVFSIVKTGVYAKKIEKNCNVIYGLKEYSDYYNFFGKLYYKIKMKMIYGINTKIIYRWLIKGKYDIEIGFVEGFATKFVAASNNKMSKKITWVHIDMITRPYTDKYYRNLNDQINTYKNYNQIICVSNDVKKQFENKFKISTNVTVLYNPIDNNVNVYKKEYVLLENDIVFCTVGRLEYQKGYDRLIKAVSKLKKNKFFFRLNIIGEGSQRKRLEMLIEKYNLQEYIKLYGFLPNPYEIMSQSDIFICSSRSEGFSLVIAEAMILGIPIMTTNCAGPYELIEGGKYGLLCENNTNSLIDNMQYILNNKNILYEYHEKSLIRSKIFNLKETINEVERLLDE</sequence>
<dbReference type="EMBL" id="QSVF01000004">
    <property type="protein sequence ID" value="RGO12648.1"/>
    <property type="molecule type" value="Genomic_DNA"/>
</dbReference>
<protein>
    <submittedName>
        <fullName evidence="3">Glycosyltransferase</fullName>
    </submittedName>
</protein>
<accession>A0A3E5FTU6</accession>
<dbReference type="PANTHER" id="PTHR12526">
    <property type="entry name" value="GLYCOSYLTRANSFERASE"/>
    <property type="match status" value="1"/>
</dbReference>
<dbReference type="Proteomes" id="UP000261087">
    <property type="component" value="Unassembled WGS sequence"/>
</dbReference>
<evidence type="ECO:0000259" key="2">
    <source>
        <dbReference type="Pfam" id="PF13439"/>
    </source>
</evidence>
<keyword evidence="3" id="KW-0808">Transferase</keyword>
<dbReference type="Pfam" id="PF13439">
    <property type="entry name" value="Glyco_transf_4"/>
    <property type="match status" value="1"/>
</dbReference>
<dbReference type="SUPFAM" id="SSF53756">
    <property type="entry name" value="UDP-Glycosyltransferase/glycogen phosphorylase"/>
    <property type="match status" value="1"/>
</dbReference>
<dbReference type="CDD" id="cd03811">
    <property type="entry name" value="GT4_GT28_WabH-like"/>
    <property type="match status" value="1"/>
</dbReference>
<evidence type="ECO:0000313" key="3">
    <source>
        <dbReference type="EMBL" id="RGO12648.1"/>
    </source>
</evidence>
<dbReference type="RefSeq" id="WP_117604586.1">
    <property type="nucleotide sequence ID" value="NZ_CATZTT010000142.1"/>
</dbReference>
<evidence type="ECO:0000259" key="1">
    <source>
        <dbReference type="Pfam" id="PF00534"/>
    </source>
</evidence>
<proteinExistence type="predicted"/>
<feature type="domain" description="Glycosyltransferase subfamily 4-like N-terminal" evidence="2">
    <location>
        <begin position="14"/>
        <end position="186"/>
    </location>
</feature>
<dbReference type="PANTHER" id="PTHR12526:SF630">
    <property type="entry name" value="GLYCOSYLTRANSFERASE"/>
    <property type="match status" value="1"/>
</dbReference>
<gene>
    <name evidence="3" type="ORF">DXB31_02770</name>
</gene>
<evidence type="ECO:0000313" key="4">
    <source>
        <dbReference type="Proteomes" id="UP000261087"/>
    </source>
</evidence>
<dbReference type="AlphaFoldDB" id="A0A3E5FTU6"/>
<dbReference type="GO" id="GO:0016757">
    <property type="term" value="F:glycosyltransferase activity"/>
    <property type="evidence" value="ECO:0007669"/>
    <property type="project" value="InterPro"/>
</dbReference>
<dbReference type="Pfam" id="PF00534">
    <property type="entry name" value="Glycos_transf_1"/>
    <property type="match status" value="1"/>
</dbReference>